<gene>
    <name evidence="1" type="ORF">RRG08_001910</name>
</gene>
<name>A0AAE1A4R4_9GAST</name>
<comment type="caution">
    <text evidence="1">The sequence shown here is derived from an EMBL/GenBank/DDBJ whole genome shotgun (WGS) entry which is preliminary data.</text>
</comment>
<reference evidence="1" key="1">
    <citation type="journal article" date="2023" name="G3 (Bethesda)">
        <title>A reference genome for the long-term kleptoplast-retaining sea slug Elysia crispata morphotype clarki.</title>
        <authorList>
            <person name="Eastman K.E."/>
            <person name="Pendleton A.L."/>
            <person name="Shaikh M.A."/>
            <person name="Suttiyut T."/>
            <person name="Ogas R."/>
            <person name="Tomko P."/>
            <person name="Gavelis G."/>
            <person name="Widhalm J.R."/>
            <person name="Wisecaver J.H."/>
        </authorList>
    </citation>
    <scope>NUCLEOTIDE SEQUENCE</scope>
    <source>
        <strain evidence="1">ECLA1</strain>
    </source>
</reference>
<accession>A0AAE1A4R4</accession>
<dbReference type="EMBL" id="JAWDGP010002725">
    <property type="protein sequence ID" value="KAK3780446.1"/>
    <property type="molecule type" value="Genomic_DNA"/>
</dbReference>
<organism evidence="1 2">
    <name type="scientific">Elysia crispata</name>
    <name type="common">lettuce slug</name>
    <dbReference type="NCBI Taxonomy" id="231223"/>
    <lineage>
        <taxon>Eukaryota</taxon>
        <taxon>Metazoa</taxon>
        <taxon>Spiralia</taxon>
        <taxon>Lophotrochozoa</taxon>
        <taxon>Mollusca</taxon>
        <taxon>Gastropoda</taxon>
        <taxon>Heterobranchia</taxon>
        <taxon>Euthyneura</taxon>
        <taxon>Panpulmonata</taxon>
        <taxon>Sacoglossa</taxon>
        <taxon>Placobranchoidea</taxon>
        <taxon>Plakobranchidae</taxon>
        <taxon>Elysia</taxon>
    </lineage>
</organism>
<dbReference type="Proteomes" id="UP001283361">
    <property type="component" value="Unassembled WGS sequence"/>
</dbReference>
<evidence type="ECO:0000313" key="1">
    <source>
        <dbReference type="EMBL" id="KAK3780446.1"/>
    </source>
</evidence>
<protein>
    <submittedName>
        <fullName evidence="1">Uncharacterized protein</fullName>
    </submittedName>
</protein>
<sequence length="165" mass="18865">MSYTSVVHTQILDIASSEVFMSYSSMVRTQFLDFASSTFFVSYNSVVHTQILDIASSEFFMSYSSMVCTQFLDFTSSAFFMRHTFMVRTQILDFVSTLKQTIPRCVLPKAISPATETEKSKTCGSSRRRTHNPVNVIPRPRKVKLVGHQGEELTTLLMLYQDREK</sequence>
<keyword evidence="2" id="KW-1185">Reference proteome</keyword>
<dbReference type="AlphaFoldDB" id="A0AAE1A4R4"/>
<proteinExistence type="predicted"/>
<evidence type="ECO:0000313" key="2">
    <source>
        <dbReference type="Proteomes" id="UP001283361"/>
    </source>
</evidence>